<feature type="coiled-coil region" evidence="9">
    <location>
        <begin position="258"/>
        <end position="292"/>
    </location>
</feature>
<evidence type="ECO:0000313" key="15">
    <source>
        <dbReference type="Proteomes" id="UP001157961"/>
    </source>
</evidence>
<dbReference type="EMBL" id="FXTY01000001">
    <property type="protein sequence ID" value="SMP06697.1"/>
    <property type="molecule type" value="Genomic_DNA"/>
</dbReference>
<evidence type="ECO:0000256" key="8">
    <source>
        <dbReference type="PROSITE-ProRule" id="PRU00169"/>
    </source>
</evidence>
<dbReference type="Gene3D" id="3.30.565.10">
    <property type="entry name" value="Histidine kinase-like ATPase, C-terminal domain"/>
    <property type="match status" value="1"/>
</dbReference>
<evidence type="ECO:0000256" key="9">
    <source>
        <dbReference type="SAM" id="Coils"/>
    </source>
</evidence>
<protein>
    <recommendedName>
        <fullName evidence="3">histidine kinase</fullName>
        <ecNumber evidence="3">2.7.13.3</ecNumber>
    </recommendedName>
</protein>
<feature type="transmembrane region" description="Helical" evidence="10">
    <location>
        <begin position="185"/>
        <end position="202"/>
    </location>
</feature>
<dbReference type="RefSeq" id="WP_283424512.1">
    <property type="nucleotide sequence ID" value="NZ_FXTY01000001.1"/>
</dbReference>
<dbReference type="CDD" id="cd00082">
    <property type="entry name" value="HisKA"/>
    <property type="match status" value="1"/>
</dbReference>
<dbReference type="Gene3D" id="3.40.50.2300">
    <property type="match status" value="2"/>
</dbReference>
<evidence type="ECO:0000256" key="2">
    <source>
        <dbReference type="ARBA" id="ARBA00004370"/>
    </source>
</evidence>
<keyword evidence="10" id="KW-0472">Membrane</keyword>
<dbReference type="Gene3D" id="6.10.340.10">
    <property type="match status" value="1"/>
</dbReference>
<dbReference type="InterPro" id="IPR011006">
    <property type="entry name" value="CheY-like_superfamily"/>
</dbReference>
<evidence type="ECO:0000256" key="5">
    <source>
        <dbReference type="ARBA" id="ARBA00022679"/>
    </source>
</evidence>
<dbReference type="SMART" id="SM00388">
    <property type="entry name" value="HisKA"/>
    <property type="match status" value="1"/>
</dbReference>
<dbReference type="PRINTS" id="PR00344">
    <property type="entry name" value="BCTRLSENSOR"/>
</dbReference>
<evidence type="ECO:0000256" key="3">
    <source>
        <dbReference type="ARBA" id="ARBA00012438"/>
    </source>
</evidence>
<dbReference type="Pfam" id="PF00072">
    <property type="entry name" value="Response_reg"/>
    <property type="match status" value="1"/>
</dbReference>
<organism evidence="14 15">
    <name type="scientific">Shimia sagamensis</name>
    <dbReference type="NCBI Taxonomy" id="1566352"/>
    <lineage>
        <taxon>Bacteria</taxon>
        <taxon>Pseudomonadati</taxon>
        <taxon>Pseudomonadota</taxon>
        <taxon>Alphaproteobacteria</taxon>
        <taxon>Rhodobacterales</taxon>
        <taxon>Roseobacteraceae</taxon>
    </lineage>
</organism>
<comment type="caution">
    <text evidence="14">The sequence shown here is derived from an EMBL/GenBank/DDBJ whole genome shotgun (WGS) entry which is preliminary data.</text>
</comment>
<evidence type="ECO:0000256" key="1">
    <source>
        <dbReference type="ARBA" id="ARBA00000085"/>
    </source>
</evidence>
<dbReference type="Pfam" id="PF02518">
    <property type="entry name" value="HATPase_c"/>
    <property type="match status" value="1"/>
</dbReference>
<evidence type="ECO:0000313" key="14">
    <source>
        <dbReference type="EMBL" id="SMP06697.1"/>
    </source>
</evidence>
<keyword evidence="6 14" id="KW-0418">Kinase</keyword>
<feature type="modified residue" description="4-aspartylphosphate" evidence="8">
    <location>
        <position position="747"/>
    </location>
</feature>
<keyword evidence="5" id="KW-0808">Transferase</keyword>
<dbReference type="InterPro" id="IPR005467">
    <property type="entry name" value="His_kinase_dom"/>
</dbReference>
<dbReference type="SMART" id="SM00448">
    <property type="entry name" value="REC"/>
    <property type="match status" value="2"/>
</dbReference>
<feature type="domain" description="Histidine kinase" evidence="11">
    <location>
        <begin position="299"/>
        <end position="519"/>
    </location>
</feature>
<feature type="transmembrane region" description="Helical" evidence="10">
    <location>
        <begin position="26"/>
        <end position="44"/>
    </location>
</feature>
<comment type="caution">
    <text evidence="8">Lacks conserved residue(s) required for the propagation of feature annotation.</text>
</comment>
<keyword evidence="7" id="KW-0902">Two-component regulatory system</keyword>
<keyword evidence="9" id="KW-0175">Coiled coil</keyword>
<keyword evidence="10" id="KW-0812">Transmembrane</keyword>
<dbReference type="PANTHER" id="PTHR45339:SF1">
    <property type="entry name" value="HYBRID SIGNAL TRANSDUCTION HISTIDINE KINASE J"/>
    <property type="match status" value="1"/>
</dbReference>
<dbReference type="PROSITE" id="PS50110">
    <property type="entry name" value="RESPONSE_REGULATORY"/>
    <property type="match status" value="2"/>
</dbReference>
<feature type="domain" description="HAMP" evidence="13">
    <location>
        <begin position="204"/>
        <end position="256"/>
    </location>
</feature>
<proteinExistence type="predicted"/>
<evidence type="ECO:0000259" key="12">
    <source>
        <dbReference type="PROSITE" id="PS50110"/>
    </source>
</evidence>
<evidence type="ECO:0000256" key="7">
    <source>
        <dbReference type="ARBA" id="ARBA00023012"/>
    </source>
</evidence>
<evidence type="ECO:0000256" key="6">
    <source>
        <dbReference type="ARBA" id="ARBA00022777"/>
    </source>
</evidence>
<evidence type="ECO:0000256" key="10">
    <source>
        <dbReference type="SAM" id="Phobius"/>
    </source>
</evidence>
<evidence type="ECO:0000256" key="4">
    <source>
        <dbReference type="ARBA" id="ARBA00022553"/>
    </source>
</evidence>
<comment type="subcellular location">
    <subcellularLocation>
        <location evidence="2">Membrane</location>
    </subcellularLocation>
</comment>
<dbReference type="Proteomes" id="UP001157961">
    <property type="component" value="Unassembled WGS sequence"/>
</dbReference>
<evidence type="ECO:0000259" key="11">
    <source>
        <dbReference type="PROSITE" id="PS50109"/>
    </source>
</evidence>
<keyword evidence="10" id="KW-1133">Transmembrane helix</keyword>
<dbReference type="SUPFAM" id="SSF52172">
    <property type="entry name" value="CheY-like"/>
    <property type="match status" value="2"/>
</dbReference>
<dbReference type="PROSITE" id="PS50885">
    <property type="entry name" value="HAMP"/>
    <property type="match status" value="1"/>
</dbReference>
<dbReference type="CDD" id="cd06225">
    <property type="entry name" value="HAMP"/>
    <property type="match status" value="1"/>
</dbReference>
<dbReference type="SMART" id="SM00304">
    <property type="entry name" value="HAMP"/>
    <property type="match status" value="1"/>
</dbReference>
<name>A0ABY1NCY3_9RHOB</name>
<dbReference type="InterPro" id="IPR003594">
    <property type="entry name" value="HATPase_dom"/>
</dbReference>
<dbReference type="Pfam" id="PF00672">
    <property type="entry name" value="HAMP"/>
    <property type="match status" value="1"/>
</dbReference>
<dbReference type="InterPro" id="IPR004358">
    <property type="entry name" value="Sig_transdc_His_kin-like_C"/>
</dbReference>
<keyword evidence="4 8" id="KW-0597">Phosphoprotein</keyword>
<dbReference type="Pfam" id="PF00512">
    <property type="entry name" value="HisKA"/>
    <property type="match status" value="1"/>
</dbReference>
<dbReference type="CDD" id="cd16922">
    <property type="entry name" value="HATPase_EvgS-ArcB-TorS-like"/>
    <property type="match status" value="1"/>
</dbReference>
<dbReference type="PROSITE" id="PS50109">
    <property type="entry name" value="HIS_KIN"/>
    <property type="match status" value="1"/>
</dbReference>
<dbReference type="SUPFAM" id="SSF47384">
    <property type="entry name" value="Homodimeric domain of signal transducing histidine kinase"/>
    <property type="match status" value="1"/>
</dbReference>
<keyword evidence="15" id="KW-1185">Reference proteome</keyword>
<accession>A0ABY1NCY3</accession>
<evidence type="ECO:0000259" key="13">
    <source>
        <dbReference type="PROSITE" id="PS50885"/>
    </source>
</evidence>
<dbReference type="EC" id="2.7.13.3" evidence="3"/>
<dbReference type="Gene3D" id="1.10.287.130">
    <property type="match status" value="1"/>
</dbReference>
<dbReference type="GO" id="GO:0016301">
    <property type="term" value="F:kinase activity"/>
    <property type="evidence" value="ECO:0007669"/>
    <property type="project" value="UniProtKB-KW"/>
</dbReference>
<reference evidence="14 15" key="1">
    <citation type="submission" date="2017-05" db="EMBL/GenBank/DDBJ databases">
        <authorList>
            <person name="Varghese N."/>
            <person name="Submissions S."/>
        </authorList>
    </citation>
    <scope>NUCLEOTIDE SEQUENCE [LARGE SCALE GENOMIC DNA]</scope>
    <source>
        <strain evidence="14 15">DSM 29734</strain>
    </source>
</reference>
<comment type="catalytic activity">
    <reaction evidence="1">
        <text>ATP + protein L-histidine = ADP + protein N-phospho-L-histidine.</text>
        <dbReference type="EC" id="2.7.13.3"/>
    </reaction>
</comment>
<feature type="domain" description="Response regulatory" evidence="12">
    <location>
        <begin position="538"/>
        <end position="659"/>
    </location>
</feature>
<dbReference type="SUPFAM" id="SSF158472">
    <property type="entry name" value="HAMP domain-like"/>
    <property type="match status" value="1"/>
</dbReference>
<dbReference type="CDD" id="cd17546">
    <property type="entry name" value="REC_hyHK_CKI1_RcsC-like"/>
    <property type="match status" value="1"/>
</dbReference>
<dbReference type="SUPFAM" id="SSF55874">
    <property type="entry name" value="ATPase domain of HSP90 chaperone/DNA topoisomerase II/histidine kinase"/>
    <property type="match status" value="1"/>
</dbReference>
<dbReference type="InterPro" id="IPR003660">
    <property type="entry name" value="HAMP_dom"/>
</dbReference>
<dbReference type="SMART" id="SM00387">
    <property type="entry name" value="HATPase_c"/>
    <property type="match status" value="1"/>
</dbReference>
<dbReference type="InterPro" id="IPR003661">
    <property type="entry name" value="HisK_dim/P_dom"/>
</dbReference>
<dbReference type="InterPro" id="IPR036890">
    <property type="entry name" value="HATPase_C_sf"/>
</dbReference>
<dbReference type="InterPro" id="IPR001789">
    <property type="entry name" value="Sig_transdc_resp-reg_receiver"/>
</dbReference>
<gene>
    <name evidence="14" type="ORF">SAMN06265373_101667</name>
</gene>
<sequence>MSAPEDQTNRMLNIRKSLTYGLGRRMTLYFGLMIGAFVSTLIYLNTITQLELVHTRFSERSDSLGILIQEVTLPYLFEGRPAELDIIYQELMRQPDILSLRFIDPDGFLLVNGSSEGNALFLGRVDDELVTEATASETTHIRNLQGRIQVAVPAIYGNVNYGTIRFDLDGTAANREVNLVLRRNLMFGVFFTLTGILLSIWISRRLTEPLARLNSATERAAKGNLNQSIVIRTNDEVESLADSFNLMLGNLRAWVKSLEDTQTKLEISSDDLNDKNAELQVVAEQAKSAEKAKSQFLARMSHEIRTPMNGVLGMTELLADTELTNNQLSLVDSIHTSGSTLLNIINDILDFSKIDSGHMTLRDDPYRPTELLDNTAQMLSFQAGQAGVDLITRVAPDLPKSLLGDESRLKQVIINLVGNALKFTDDGYVLINLTLKEENDAPVMQVDVCDTGCGIPEEKLAAVFDQFTQVDGSYSRKHQGTGLGLAIAKGFVELMGGRIWVKSTVGTGTTFTFNVPLMEPDIPLPPRALDSADLSGMKVLVLQSEPTALFVMNEMMSAWNAQVATFETAKTGLESLRDAQASGAPYDVVLTEMGMPDMGRKDLFRAIYEAKSGPETRVIALRPMNDAIHRSGEENLLTNCEVIKPVQAPKLLEALTAPHAGGIKQSAEENTTIDASATIGTAHKQVASELEAPSSDKTILIVDDNKTNRKLIEIFLNRLGITHHSASDGEEAVEIYRDCHPDLVLMDVSMPVMNGLDATREIRRLENANGDFQTHIIGLTAHSAPEDREACLDSGMNAHMAKPIKLAQLKDVIAEL</sequence>
<dbReference type="PANTHER" id="PTHR45339">
    <property type="entry name" value="HYBRID SIGNAL TRANSDUCTION HISTIDINE KINASE J"/>
    <property type="match status" value="1"/>
</dbReference>
<feature type="domain" description="Response regulatory" evidence="12">
    <location>
        <begin position="698"/>
        <end position="816"/>
    </location>
</feature>
<dbReference type="InterPro" id="IPR036097">
    <property type="entry name" value="HisK_dim/P_sf"/>
</dbReference>